<evidence type="ECO:0008006" key="5">
    <source>
        <dbReference type="Google" id="ProtNLM"/>
    </source>
</evidence>
<dbReference type="STRING" id="1850517.A8708_19570"/>
<keyword evidence="2" id="KW-0812">Transmembrane</keyword>
<dbReference type="GO" id="GO:0043683">
    <property type="term" value="P:type IV pilus assembly"/>
    <property type="evidence" value="ECO:0007669"/>
    <property type="project" value="InterPro"/>
</dbReference>
<evidence type="ECO:0000256" key="1">
    <source>
        <dbReference type="SAM" id="Coils"/>
    </source>
</evidence>
<dbReference type="Gene3D" id="3.30.70.60">
    <property type="match status" value="1"/>
</dbReference>
<dbReference type="InterPro" id="IPR014717">
    <property type="entry name" value="Transl_elong_EF1B/ribsomal_bS6"/>
</dbReference>
<sequence>MSNKNNQQTLLIFVAVLLFLGLFAFYYFVQIPSSTKVKNQANEVSNLDKQIQLLTQKVSEKQKSNPGPSMKDVQAALPLWDNTEQLTLDLNKIRNDQNVTFSSIAYSMNDKSAQPAEAAKKNAFPNIREIKVTTTLNGTFKEISAALTQLQSLPRLINVDAVNYGNLPKETNKKITVNLSFTTYFDPSYKSKVDKIESPY</sequence>
<dbReference type="RefSeq" id="WP_068667076.1">
    <property type="nucleotide sequence ID" value="NZ_LYPB01000076.1"/>
</dbReference>
<dbReference type="GO" id="GO:0043107">
    <property type="term" value="P:type IV pilus-dependent motility"/>
    <property type="evidence" value="ECO:0007669"/>
    <property type="project" value="InterPro"/>
</dbReference>
<dbReference type="OrthoDB" id="2594151at2"/>
<feature type="coiled-coil region" evidence="1">
    <location>
        <begin position="37"/>
        <end position="64"/>
    </location>
</feature>
<gene>
    <name evidence="3" type="ORF">A8708_19570</name>
</gene>
<comment type="caution">
    <text evidence="3">The sequence shown here is derived from an EMBL/GenBank/DDBJ whole genome shotgun (WGS) entry which is preliminary data.</text>
</comment>
<proteinExistence type="predicted"/>
<dbReference type="EMBL" id="LYPB01000076">
    <property type="protein sequence ID" value="OAS16224.1"/>
    <property type="molecule type" value="Genomic_DNA"/>
</dbReference>
<organism evidence="3 4">
    <name type="scientific">Paenibacillus oryzisoli</name>
    <dbReference type="NCBI Taxonomy" id="1850517"/>
    <lineage>
        <taxon>Bacteria</taxon>
        <taxon>Bacillati</taxon>
        <taxon>Bacillota</taxon>
        <taxon>Bacilli</taxon>
        <taxon>Bacillales</taxon>
        <taxon>Paenibacillaceae</taxon>
        <taxon>Paenibacillus</taxon>
    </lineage>
</organism>
<reference evidence="3 4" key="1">
    <citation type="submission" date="2016-05" db="EMBL/GenBank/DDBJ databases">
        <title>Paenibacillus sp. 1ZS3-15 nov., isolated from the rhizosphere soil.</title>
        <authorList>
            <person name="Zhang X.X."/>
            <person name="Zhang J."/>
        </authorList>
    </citation>
    <scope>NUCLEOTIDE SEQUENCE [LARGE SCALE GENOMIC DNA]</scope>
    <source>
        <strain evidence="3 4">1ZS3-15</strain>
    </source>
</reference>
<dbReference type="Proteomes" id="UP000078454">
    <property type="component" value="Unassembled WGS sequence"/>
</dbReference>
<accession>A0A198A405</accession>
<keyword evidence="2" id="KW-0472">Membrane</keyword>
<dbReference type="AlphaFoldDB" id="A0A198A405"/>
<evidence type="ECO:0000313" key="3">
    <source>
        <dbReference type="EMBL" id="OAS16224.1"/>
    </source>
</evidence>
<keyword evidence="2" id="KW-1133">Transmembrane helix</keyword>
<keyword evidence="1" id="KW-0175">Coiled coil</keyword>
<evidence type="ECO:0000313" key="4">
    <source>
        <dbReference type="Proteomes" id="UP000078454"/>
    </source>
</evidence>
<name>A0A198A405_9BACL</name>
<protein>
    <recommendedName>
        <fullName evidence="5">Pilus assembly protein PilO</fullName>
    </recommendedName>
</protein>
<feature type="transmembrane region" description="Helical" evidence="2">
    <location>
        <begin position="9"/>
        <end position="29"/>
    </location>
</feature>
<keyword evidence="4" id="KW-1185">Reference proteome</keyword>
<evidence type="ECO:0000256" key="2">
    <source>
        <dbReference type="SAM" id="Phobius"/>
    </source>
</evidence>